<protein>
    <recommendedName>
        <fullName evidence="5">Hydro-lyase</fullName>
    </recommendedName>
</protein>
<dbReference type="GO" id="GO:0047820">
    <property type="term" value="F:D-glutamate cyclase activity"/>
    <property type="evidence" value="ECO:0007669"/>
    <property type="project" value="TreeGrafter"/>
</dbReference>
<evidence type="ECO:0008006" key="5">
    <source>
        <dbReference type="Google" id="ProtNLM"/>
    </source>
</evidence>
<evidence type="ECO:0000313" key="3">
    <source>
        <dbReference type="EMBL" id="ADG92949.1"/>
    </source>
</evidence>
<dbReference type="Pfam" id="PF07286">
    <property type="entry name" value="D-Glu_cyclase"/>
    <property type="match status" value="1"/>
</dbReference>
<organism evidence="3 4">
    <name type="scientific">Arcobacter nitrofigilis (strain ATCC 33309 / DSM 7299 / CCUG 15893 / LMG 7604 / NCTC 12251 / CI)</name>
    <name type="common">Campylobacter nitrofigilis</name>
    <dbReference type="NCBI Taxonomy" id="572480"/>
    <lineage>
        <taxon>Bacteria</taxon>
        <taxon>Pseudomonadati</taxon>
        <taxon>Campylobacterota</taxon>
        <taxon>Epsilonproteobacteria</taxon>
        <taxon>Campylobacterales</taxon>
        <taxon>Arcobacteraceae</taxon>
        <taxon>Arcobacter</taxon>
    </lineage>
</organism>
<gene>
    <name evidence="3" type="ordered locus">Arnit_1291</name>
</gene>
<proteinExistence type="inferred from homology"/>
<dbReference type="OrthoDB" id="149585at2"/>
<dbReference type="GO" id="GO:0006536">
    <property type="term" value="P:glutamate metabolic process"/>
    <property type="evidence" value="ECO:0007669"/>
    <property type="project" value="TreeGrafter"/>
</dbReference>
<dbReference type="KEGG" id="ant:Arnit_1291"/>
<dbReference type="NCBIfam" id="NF003969">
    <property type="entry name" value="PRK05463.1"/>
    <property type="match status" value="1"/>
</dbReference>
<evidence type="ECO:0000256" key="2">
    <source>
        <dbReference type="ARBA" id="ARBA00023239"/>
    </source>
</evidence>
<dbReference type="InterPro" id="IPR009906">
    <property type="entry name" value="D-Glu_cyclase"/>
</dbReference>
<dbReference type="InterPro" id="IPR016938">
    <property type="entry name" value="UPF0317"/>
</dbReference>
<dbReference type="HOGENOM" id="CLU_059759_0_0_7"/>
<comment type="similarity">
    <text evidence="1">Belongs to the D-glutamate cyclase family.</text>
</comment>
<dbReference type="InterPro" id="IPR038021">
    <property type="entry name" value="Putative_hydro-lyase"/>
</dbReference>
<dbReference type="FunFam" id="3.30.2040.10:FF:000001">
    <property type="entry name" value="D-glutamate cyclase, mitochondrial"/>
    <property type="match status" value="1"/>
</dbReference>
<dbReference type="Proteomes" id="UP000000939">
    <property type="component" value="Chromosome"/>
</dbReference>
<dbReference type="Gene3D" id="3.30.2040.10">
    <property type="entry name" value="PSTPO5379-like domain"/>
    <property type="match status" value="1"/>
</dbReference>
<keyword evidence="4" id="KW-1185">Reference proteome</keyword>
<dbReference type="EMBL" id="CP001999">
    <property type="protein sequence ID" value="ADG92949.1"/>
    <property type="molecule type" value="Genomic_DNA"/>
</dbReference>
<sequence length="255" mass="29062">MKTKEFRQLISKGEFAKPTAGYCTGFVQANMLVIPKKYADSFEEFGKLNHKAIPILEVIRDSYYTKILADNANLLKELPSYNIFEDGKYVRSVKNIEEYYSKDLVFFLVGCSFTFETSLINSGILLRHVEEKKNVAMYDTNIKLNKVGIFEGNMVVSMRPIKKDRVSEACVITSHFPNMHGGPIQVGYPEMIGIEDITKPDYGDSIEIKEDEIPVFWPCGVTPENVLKNVKLPFAITHSPGHMFISDRKDSEYYV</sequence>
<dbReference type="RefSeq" id="WP_013135094.1">
    <property type="nucleotide sequence ID" value="NC_014166.1"/>
</dbReference>
<name>D5V4P4_ARCNC</name>
<dbReference type="AlphaFoldDB" id="D5V4P4"/>
<dbReference type="PANTHER" id="PTHR32022">
    <property type="entry name" value="D-GLUTAMATE CYCLASE, MITOCHONDRIAL"/>
    <property type="match status" value="1"/>
</dbReference>
<dbReference type="eggNOG" id="COG4336">
    <property type="taxonomic scope" value="Bacteria"/>
</dbReference>
<evidence type="ECO:0000313" key="4">
    <source>
        <dbReference type="Proteomes" id="UP000000939"/>
    </source>
</evidence>
<accession>D5V4P4</accession>
<dbReference type="SUPFAM" id="SSF160920">
    <property type="entry name" value="PSTPO5379-like"/>
    <property type="match status" value="1"/>
</dbReference>
<keyword evidence="2" id="KW-0456">Lyase</keyword>
<evidence type="ECO:0000256" key="1">
    <source>
        <dbReference type="ARBA" id="ARBA00007896"/>
    </source>
</evidence>
<dbReference type="PANTHER" id="PTHR32022:SF10">
    <property type="entry name" value="D-GLUTAMATE CYCLASE, MITOCHONDRIAL"/>
    <property type="match status" value="1"/>
</dbReference>
<reference evidence="3 4" key="1">
    <citation type="journal article" date="2010" name="Stand. Genomic Sci.">
        <title>Complete genome sequence of Arcobacter nitrofigilis type strain (CI).</title>
        <authorList>
            <person name="Pati A."/>
            <person name="Gronow S."/>
            <person name="Lapidus A."/>
            <person name="Copeland A."/>
            <person name="Glavina Del Rio T."/>
            <person name="Nolan M."/>
            <person name="Lucas S."/>
            <person name="Tice H."/>
            <person name="Cheng J.F."/>
            <person name="Han C."/>
            <person name="Chertkov O."/>
            <person name="Bruce D."/>
            <person name="Tapia R."/>
            <person name="Goodwin L."/>
            <person name="Pitluck S."/>
            <person name="Liolios K."/>
            <person name="Ivanova N."/>
            <person name="Mavromatis K."/>
            <person name="Chen A."/>
            <person name="Palaniappan K."/>
            <person name="Land M."/>
            <person name="Hauser L."/>
            <person name="Chang Y.J."/>
            <person name="Jeffries C.D."/>
            <person name="Detter J.C."/>
            <person name="Rohde M."/>
            <person name="Goker M."/>
            <person name="Bristow J."/>
            <person name="Eisen J.A."/>
            <person name="Markowitz V."/>
            <person name="Hugenholtz P."/>
            <person name="Klenk H.P."/>
            <person name="Kyrpides N.C."/>
        </authorList>
    </citation>
    <scope>NUCLEOTIDE SEQUENCE [LARGE SCALE GENOMIC DNA]</scope>
    <source>
        <strain evidence="4">ATCC 33309 / DSM 7299 / CCUG 15893 / LMG 7604 / NCTC 12251 / CI</strain>
    </source>
</reference>
<dbReference type="PIRSF" id="PIRSF029755">
    <property type="entry name" value="UCP029755"/>
    <property type="match status" value="1"/>
</dbReference>
<dbReference type="Gene3D" id="3.40.1640.10">
    <property type="entry name" value="PSTPO5379-like"/>
    <property type="match status" value="1"/>
</dbReference>
<dbReference type="STRING" id="572480.Arnit_1291"/>